<accession>A0A0F9F6U2</accession>
<dbReference type="EMBL" id="LAZR01031702">
    <property type="protein sequence ID" value="KKL52970.1"/>
    <property type="molecule type" value="Genomic_DNA"/>
</dbReference>
<gene>
    <name evidence="1" type="ORF">LCGC14_2280140</name>
</gene>
<reference evidence="1" key="1">
    <citation type="journal article" date="2015" name="Nature">
        <title>Complex archaea that bridge the gap between prokaryotes and eukaryotes.</title>
        <authorList>
            <person name="Spang A."/>
            <person name="Saw J.H."/>
            <person name="Jorgensen S.L."/>
            <person name="Zaremba-Niedzwiedzka K."/>
            <person name="Martijn J."/>
            <person name="Lind A.E."/>
            <person name="van Eijk R."/>
            <person name="Schleper C."/>
            <person name="Guy L."/>
            <person name="Ettema T.J."/>
        </authorList>
    </citation>
    <scope>NUCLEOTIDE SEQUENCE</scope>
</reference>
<protein>
    <submittedName>
        <fullName evidence="1">Uncharacterized protein</fullName>
    </submittedName>
</protein>
<name>A0A0F9F6U2_9ZZZZ</name>
<proteinExistence type="predicted"/>
<comment type="caution">
    <text evidence="1">The sequence shown here is derived from an EMBL/GenBank/DDBJ whole genome shotgun (WGS) entry which is preliminary data.</text>
</comment>
<sequence length="71" mass="7815">MSNQEYDRIMRAILENVDASTISDELKDGIANLSLAAPELLEALQNLLQDDLLNSDYQLAGHQAIAKATEK</sequence>
<evidence type="ECO:0000313" key="1">
    <source>
        <dbReference type="EMBL" id="KKL52970.1"/>
    </source>
</evidence>
<dbReference type="AlphaFoldDB" id="A0A0F9F6U2"/>
<organism evidence="1">
    <name type="scientific">marine sediment metagenome</name>
    <dbReference type="NCBI Taxonomy" id="412755"/>
    <lineage>
        <taxon>unclassified sequences</taxon>
        <taxon>metagenomes</taxon>
        <taxon>ecological metagenomes</taxon>
    </lineage>
</organism>